<reference evidence="11 12" key="1">
    <citation type="journal article" date="2016" name="Mol. Biol. Evol.">
        <title>Comparative Genomics of Early-Diverging Mushroom-Forming Fungi Provides Insights into the Origins of Lignocellulose Decay Capabilities.</title>
        <authorList>
            <person name="Nagy L.G."/>
            <person name="Riley R."/>
            <person name="Tritt A."/>
            <person name="Adam C."/>
            <person name="Daum C."/>
            <person name="Floudas D."/>
            <person name="Sun H."/>
            <person name="Yadav J.S."/>
            <person name="Pangilinan J."/>
            <person name="Larsson K.H."/>
            <person name="Matsuura K."/>
            <person name="Barry K."/>
            <person name="Labutti K."/>
            <person name="Kuo R."/>
            <person name="Ohm R.A."/>
            <person name="Bhattacharya S.S."/>
            <person name="Shirouzu T."/>
            <person name="Yoshinaga Y."/>
            <person name="Martin F.M."/>
            <person name="Grigoriev I.V."/>
            <person name="Hibbett D.S."/>
        </authorList>
    </citation>
    <scope>NUCLEOTIDE SEQUENCE [LARGE SCALE GENOMIC DNA]</scope>
    <source>
        <strain evidence="11 12">CBS 109695</strain>
    </source>
</reference>
<dbReference type="Gene3D" id="3.40.50.200">
    <property type="entry name" value="Peptidase S8/S53 domain"/>
    <property type="match status" value="1"/>
</dbReference>
<evidence type="ECO:0000256" key="7">
    <source>
        <dbReference type="ARBA" id="ARBA00023145"/>
    </source>
</evidence>
<keyword evidence="3 8" id="KW-0479">Metal-binding</keyword>
<feature type="binding site" evidence="8">
    <location>
        <position position="545"/>
    </location>
    <ligand>
        <name>Ca(2+)</name>
        <dbReference type="ChEBI" id="CHEBI:29108"/>
    </ligand>
</feature>
<evidence type="ECO:0000256" key="1">
    <source>
        <dbReference type="ARBA" id="ARBA00004239"/>
    </source>
</evidence>
<dbReference type="InterPro" id="IPR036852">
    <property type="entry name" value="Peptidase_S8/S53_dom_sf"/>
</dbReference>
<dbReference type="SUPFAM" id="SSF54897">
    <property type="entry name" value="Protease propeptides/inhibitors"/>
    <property type="match status" value="1"/>
</dbReference>
<dbReference type="CDD" id="cd04056">
    <property type="entry name" value="Peptidases_S53"/>
    <property type="match status" value="1"/>
</dbReference>
<evidence type="ECO:0000313" key="12">
    <source>
        <dbReference type="Proteomes" id="UP000076532"/>
    </source>
</evidence>
<keyword evidence="6 8" id="KW-0106">Calcium</keyword>
<evidence type="ECO:0000259" key="10">
    <source>
        <dbReference type="PROSITE" id="PS51695"/>
    </source>
</evidence>
<dbReference type="GO" id="GO:0008240">
    <property type="term" value="F:tripeptidyl-peptidase activity"/>
    <property type="evidence" value="ECO:0007669"/>
    <property type="project" value="UniProtKB-EC"/>
</dbReference>
<evidence type="ECO:0000256" key="6">
    <source>
        <dbReference type="ARBA" id="ARBA00022837"/>
    </source>
</evidence>
<feature type="chain" id="PRO_5007872703" evidence="9">
    <location>
        <begin position="20"/>
        <end position="571"/>
    </location>
</feature>
<dbReference type="InterPro" id="IPR015366">
    <property type="entry name" value="S53_propep"/>
</dbReference>
<dbReference type="PANTHER" id="PTHR14218:SF10">
    <property type="entry name" value="PEPTIDASE S53 DOMAIN-CONTAINING PROTEIN"/>
    <property type="match status" value="1"/>
</dbReference>
<feature type="active site" description="Charge relay system" evidence="8">
    <location>
        <position position="293"/>
    </location>
</feature>
<dbReference type="PANTHER" id="PTHR14218">
    <property type="entry name" value="PROTEASE S8 TRIPEPTIDYL PEPTIDASE I CLN2"/>
    <property type="match status" value="1"/>
</dbReference>
<evidence type="ECO:0000256" key="2">
    <source>
        <dbReference type="ARBA" id="ARBA00022670"/>
    </source>
</evidence>
<evidence type="ECO:0000256" key="4">
    <source>
        <dbReference type="ARBA" id="ARBA00022801"/>
    </source>
</evidence>
<dbReference type="InterPro" id="IPR030400">
    <property type="entry name" value="Sedolisin_dom"/>
</dbReference>
<feature type="binding site" evidence="8">
    <location>
        <position position="526"/>
    </location>
    <ligand>
        <name>Ca(2+)</name>
        <dbReference type="ChEBI" id="CHEBI:29108"/>
    </ligand>
</feature>
<dbReference type="EMBL" id="KV417602">
    <property type="protein sequence ID" value="KZP15651.1"/>
    <property type="molecule type" value="Genomic_DNA"/>
</dbReference>
<dbReference type="AlphaFoldDB" id="A0A166EDM0"/>
<dbReference type="SMART" id="SM00944">
    <property type="entry name" value="Pro-kuma_activ"/>
    <property type="match status" value="1"/>
</dbReference>
<evidence type="ECO:0000313" key="11">
    <source>
        <dbReference type="EMBL" id="KZP15651.1"/>
    </source>
</evidence>
<comment type="cofactor">
    <cofactor evidence="8">
        <name>Ca(2+)</name>
        <dbReference type="ChEBI" id="CHEBI:29108"/>
    </cofactor>
    <text evidence="8">Binds 1 Ca(2+) ion per subunit.</text>
</comment>
<dbReference type="CDD" id="cd11377">
    <property type="entry name" value="Pro-peptidase_S53"/>
    <property type="match status" value="1"/>
</dbReference>
<keyword evidence="12" id="KW-1185">Reference proteome</keyword>
<proteinExistence type="predicted"/>
<keyword evidence="9" id="KW-0732">Signal</keyword>
<feature type="binding site" evidence="8">
    <location>
        <position position="547"/>
    </location>
    <ligand>
        <name>Ca(2+)</name>
        <dbReference type="ChEBI" id="CHEBI:29108"/>
    </ligand>
</feature>
<feature type="signal peptide" evidence="9">
    <location>
        <begin position="1"/>
        <end position="19"/>
    </location>
</feature>
<dbReference type="SUPFAM" id="SSF52743">
    <property type="entry name" value="Subtilisin-like"/>
    <property type="match status" value="1"/>
</dbReference>
<protein>
    <submittedName>
        <fullName evidence="11">Family S53 protease-like protein</fullName>
    </submittedName>
</protein>
<dbReference type="Pfam" id="PF09286">
    <property type="entry name" value="Pro-kuma_activ"/>
    <property type="match status" value="1"/>
</dbReference>
<feature type="active site" description="Charge relay system" evidence="8">
    <location>
        <position position="485"/>
    </location>
</feature>
<sequence length="571" mass="57934">MVVIKSAFLASLLVALVAAGPAPRSNMVVRASKSEVPSGFVKLVSAPASQTIPLRMALVQNNIAGLEKALYDVSTPSSANYGKHLSKEDVESYVKPAQASVDAVNAYLKSNGISATTLSPAGDWIGFSLPVSQANDMFAADFTVYNNTQTGVKAIRTLSYSIPSSLQGHLSIVHPTTNLGSPLLPLKVTKANHNGTATGSGGSEQAADVDCSTITPACLQATYGLPTAAATQSSNAIGVAGFLGQNAQQADLTSFLTALRPDLSSGTTFALKTLDGGSNPQGPNYAGVEANLDIQYTVGVAQGVPVAFIDAGSDNSDGFDGFLDMANYVLTLDPVPNVLTTSYAFNEPGLDPGSANNLCNAYMQLGARGTSVFFASGDGGVSGTQSSTCTTFVPTFPSTCPYVTSVGGTTGTPETAAGLSGGGFSTIFPVPSYQTDVVASYVSGLGSTYSGLYNATGRGFPDIAAFAESVEIFNAGTAELVAGTSCATPIFASTIALLNDQLICAGKSPMGFLNPFLYANPKALNDITSGTNPGCNTNGFSAGTGWDPVTGLGSPNFAALLSAALSSAAGL</sequence>
<dbReference type="Proteomes" id="UP000076532">
    <property type="component" value="Unassembled WGS sequence"/>
</dbReference>
<feature type="binding site" evidence="8">
    <location>
        <position position="527"/>
    </location>
    <ligand>
        <name>Ca(2+)</name>
        <dbReference type="ChEBI" id="CHEBI:29108"/>
    </ligand>
</feature>
<feature type="domain" description="Peptidase S53" evidence="10">
    <location>
        <begin position="213"/>
        <end position="567"/>
    </location>
</feature>
<feature type="active site" description="Charge relay system" evidence="8">
    <location>
        <position position="289"/>
    </location>
</feature>
<keyword evidence="5 8" id="KW-0720">Serine protease</keyword>
<keyword evidence="7" id="KW-0865">Zymogen</keyword>
<dbReference type="GO" id="GO:0006508">
    <property type="term" value="P:proteolysis"/>
    <property type="evidence" value="ECO:0007669"/>
    <property type="project" value="UniProtKB-KW"/>
</dbReference>
<dbReference type="GO" id="GO:0005576">
    <property type="term" value="C:extracellular region"/>
    <property type="evidence" value="ECO:0007669"/>
    <property type="project" value="UniProtKB-SubCell"/>
</dbReference>
<dbReference type="InterPro" id="IPR050819">
    <property type="entry name" value="Tripeptidyl-peptidase_I"/>
</dbReference>
<comment type="subcellular location">
    <subcellularLocation>
        <location evidence="1">Secreted</location>
        <location evidence="1">Extracellular space</location>
    </subcellularLocation>
</comment>
<keyword evidence="2 8" id="KW-0645">Protease</keyword>
<evidence type="ECO:0000256" key="3">
    <source>
        <dbReference type="ARBA" id="ARBA00022723"/>
    </source>
</evidence>
<organism evidence="11 12">
    <name type="scientific">Athelia psychrophila</name>
    <dbReference type="NCBI Taxonomy" id="1759441"/>
    <lineage>
        <taxon>Eukaryota</taxon>
        <taxon>Fungi</taxon>
        <taxon>Dikarya</taxon>
        <taxon>Basidiomycota</taxon>
        <taxon>Agaricomycotina</taxon>
        <taxon>Agaricomycetes</taxon>
        <taxon>Agaricomycetidae</taxon>
        <taxon>Atheliales</taxon>
        <taxon>Atheliaceae</taxon>
        <taxon>Athelia</taxon>
    </lineage>
</organism>
<gene>
    <name evidence="11" type="ORF">FIBSPDRAFT_832616</name>
</gene>
<evidence type="ECO:0000256" key="8">
    <source>
        <dbReference type="PROSITE-ProRule" id="PRU01032"/>
    </source>
</evidence>
<accession>A0A166EDM0</accession>
<dbReference type="OrthoDB" id="409122at2759"/>
<keyword evidence="4 8" id="KW-0378">Hydrolase</keyword>
<dbReference type="GO" id="GO:0046872">
    <property type="term" value="F:metal ion binding"/>
    <property type="evidence" value="ECO:0007669"/>
    <property type="project" value="UniProtKB-UniRule"/>
</dbReference>
<dbReference type="PROSITE" id="PS51695">
    <property type="entry name" value="SEDOLISIN"/>
    <property type="match status" value="1"/>
</dbReference>
<evidence type="ECO:0000256" key="5">
    <source>
        <dbReference type="ARBA" id="ARBA00022825"/>
    </source>
</evidence>
<name>A0A166EDM0_9AGAM</name>
<dbReference type="GO" id="GO:0004252">
    <property type="term" value="F:serine-type endopeptidase activity"/>
    <property type="evidence" value="ECO:0007669"/>
    <property type="project" value="UniProtKB-UniRule"/>
</dbReference>
<evidence type="ECO:0000256" key="9">
    <source>
        <dbReference type="SAM" id="SignalP"/>
    </source>
</evidence>
<dbReference type="STRING" id="436010.A0A166EDM0"/>